<reference evidence="1 2" key="1">
    <citation type="submission" date="2024-04" db="EMBL/GenBank/DDBJ databases">
        <authorList>
            <person name="Rising A."/>
            <person name="Reimegard J."/>
            <person name="Sonavane S."/>
            <person name="Akerstrom W."/>
            <person name="Nylinder S."/>
            <person name="Hedman E."/>
            <person name="Kallberg Y."/>
        </authorList>
    </citation>
    <scope>NUCLEOTIDE SEQUENCE [LARGE SCALE GENOMIC DNA]</scope>
</reference>
<accession>A0AAV2C0L8</accession>
<sequence>MVLYCCAFNCKEKYVKGGPYTFHSILDYKPKGPGFYPHVRHIGDRGQRTRNI</sequence>
<gene>
    <name evidence="1" type="ORF">LARSCL_LOCUS22893</name>
</gene>
<proteinExistence type="predicted"/>
<evidence type="ECO:0000313" key="2">
    <source>
        <dbReference type="Proteomes" id="UP001497382"/>
    </source>
</evidence>
<evidence type="ECO:0000313" key="1">
    <source>
        <dbReference type="EMBL" id="CAL1302093.1"/>
    </source>
</evidence>
<keyword evidence="2" id="KW-1185">Reference proteome</keyword>
<protein>
    <submittedName>
        <fullName evidence="1">Uncharacterized protein</fullName>
    </submittedName>
</protein>
<dbReference type="EMBL" id="CAXIEN010001215">
    <property type="protein sequence ID" value="CAL1302093.1"/>
    <property type="molecule type" value="Genomic_DNA"/>
</dbReference>
<name>A0AAV2C0L8_9ARAC</name>
<comment type="caution">
    <text evidence="1">The sequence shown here is derived from an EMBL/GenBank/DDBJ whole genome shotgun (WGS) entry which is preliminary data.</text>
</comment>
<dbReference type="Proteomes" id="UP001497382">
    <property type="component" value="Unassembled WGS sequence"/>
</dbReference>
<dbReference type="AlphaFoldDB" id="A0AAV2C0L8"/>
<organism evidence="1 2">
    <name type="scientific">Larinioides sclopetarius</name>
    <dbReference type="NCBI Taxonomy" id="280406"/>
    <lineage>
        <taxon>Eukaryota</taxon>
        <taxon>Metazoa</taxon>
        <taxon>Ecdysozoa</taxon>
        <taxon>Arthropoda</taxon>
        <taxon>Chelicerata</taxon>
        <taxon>Arachnida</taxon>
        <taxon>Araneae</taxon>
        <taxon>Araneomorphae</taxon>
        <taxon>Entelegynae</taxon>
        <taxon>Araneoidea</taxon>
        <taxon>Araneidae</taxon>
        <taxon>Larinioides</taxon>
    </lineage>
</organism>